<name>A0A511B4X0_9PROT</name>
<dbReference type="InterPro" id="IPR015424">
    <property type="entry name" value="PyrdxlP-dep_Trfase"/>
</dbReference>
<dbReference type="RefSeq" id="WP_146798313.1">
    <property type="nucleotide sequence ID" value="NZ_BARC01000001.1"/>
</dbReference>
<evidence type="ECO:0000313" key="5">
    <source>
        <dbReference type="EMBL" id="GEK94611.1"/>
    </source>
</evidence>
<dbReference type="InterPro" id="IPR004839">
    <property type="entry name" value="Aminotransferase_I/II_large"/>
</dbReference>
<evidence type="ECO:0000256" key="3">
    <source>
        <dbReference type="ARBA" id="ARBA00022898"/>
    </source>
</evidence>
<dbReference type="EMBL" id="BJUZ01000004">
    <property type="protein sequence ID" value="GEK94611.1"/>
    <property type="molecule type" value="Genomic_DNA"/>
</dbReference>
<evidence type="ECO:0000313" key="6">
    <source>
        <dbReference type="Proteomes" id="UP000321230"/>
    </source>
</evidence>
<sequence>MTLFDVHFSAVLEERERIGTRRVLSAVTRDGRFLVRDGKRLLDTSSNDYLGLADHPALRERAADWALRFGTGARASRLVSGTMEIHQQVEKKIAALKNCESALLFATGWQANASVLPALCALSTARTGSPALVFSDRLNHASLHHGCAAAGIRQIRFRHNDLAHLENLLMREADKTGLRIIVTESVFSMDGDRADIPALRALTDRFNAFLYVDEAHATGVLGPHGGGLCEGLADLAMGTCSKALGGMGAYVAGSAPMCEYLLNHASGFIYSTALPPAVLGAIDAALDLIPTMDDERTNLSHQSQYLRALLQDGKLETLGSTTQIVPVLIGDAKRALAISKGLEEAGFLSIAIRPPTVPPNTARLRLALDARYTTTDIEALAEAIITLTQEIST</sequence>
<keyword evidence="6" id="KW-1185">Reference proteome</keyword>
<keyword evidence="3" id="KW-0663">Pyridoxal phosphate</keyword>
<dbReference type="PANTHER" id="PTHR13693">
    <property type="entry name" value="CLASS II AMINOTRANSFERASE/8-AMINO-7-OXONONANOATE SYNTHASE"/>
    <property type="match status" value="1"/>
</dbReference>
<gene>
    <name evidence="5" type="primary">bioF</name>
    <name evidence="5" type="ORF">GWA01_23810</name>
</gene>
<dbReference type="OrthoDB" id="9807157at2"/>
<evidence type="ECO:0000256" key="1">
    <source>
        <dbReference type="ARBA" id="ARBA00001933"/>
    </source>
</evidence>
<dbReference type="Gene3D" id="3.40.640.10">
    <property type="entry name" value="Type I PLP-dependent aspartate aminotransferase-like (Major domain)"/>
    <property type="match status" value="1"/>
</dbReference>
<dbReference type="AlphaFoldDB" id="A0A511B4X0"/>
<dbReference type="Proteomes" id="UP000321230">
    <property type="component" value="Unassembled WGS sequence"/>
</dbReference>
<reference evidence="5 6" key="1">
    <citation type="submission" date="2019-07" db="EMBL/GenBank/DDBJ databases">
        <title>Whole genome shotgun sequence of Gluconobacter wancherniae NBRC 103581.</title>
        <authorList>
            <person name="Hosoyama A."/>
            <person name="Uohara A."/>
            <person name="Ohji S."/>
            <person name="Ichikawa N."/>
        </authorList>
    </citation>
    <scope>NUCLEOTIDE SEQUENCE [LARGE SCALE GENOMIC DNA]</scope>
    <source>
        <strain evidence="5 6">NBRC 103581</strain>
    </source>
</reference>
<comment type="caution">
    <text evidence="5">The sequence shown here is derived from an EMBL/GenBank/DDBJ whole genome shotgun (WGS) entry which is preliminary data.</text>
</comment>
<organism evidence="5 6">
    <name type="scientific">Gluconobacter wancherniae NBRC 103581</name>
    <dbReference type="NCBI Taxonomy" id="656744"/>
    <lineage>
        <taxon>Bacteria</taxon>
        <taxon>Pseudomonadati</taxon>
        <taxon>Pseudomonadota</taxon>
        <taxon>Alphaproteobacteria</taxon>
        <taxon>Acetobacterales</taxon>
        <taxon>Acetobacteraceae</taxon>
        <taxon>Gluconobacter</taxon>
    </lineage>
</organism>
<dbReference type="InterPro" id="IPR050087">
    <property type="entry name" value="AON_synthase_class-II"/>
</dbReference>
<evidence type="ECO:0000256" key="2">
    <source>
        <dbReference type="ARBA" id="ARBA00022679"/>
    </source>
</evidence>
<dbReference type="Gene3D" id="3.90.1150.10">
    <property type="entry name" value="Aspartate Aminotransferase, domain 1"/>
    <property type="match status" value="1"/>
</dbReference>
<dbReference type="GO" id="GO:0030170">
    <property type="term" value="F:pyridoxal phosphate binding"/>
    <property type="evidence" value="ECO:0007669"/>
    <property type="project" value="InterPro"/>
</dbReference>
<accession>A0A511B4X0</accession>
<dbReference type="PANTHER" id="PTHR13693:SF100">
    <property type="entry name" value="8-AMINO-7-OXONONANOATE SYNTHASE"/>
    <property type="match status" value="1"/>
</dbReference>
<dbReference type="Pfam" id="PF00155">
    <property type="entry name" value="Aminotran_1_2"/>
    <property type="match status" value="1"/>
</dbReference>
<comment type="cofactor">
    <cofactor evidence="1">
        <name>pyridoxal 5'-phosphate</name>
        <dbReference type="ChEBI" id="CHEBI:597326"/>
    </cofactor>
</comment>
<feature type="domain" description="Aminotransferase class I/classII large" evidence="4">
    <location>
        <begin position="42"/>
        <end position="384"/>
    </location>
</feature>
<dbReference type="SUPFAM" id="SSF53383">
    <property type="entry name" value="PLP-dependent transferases"/>
    <property type="match status" value="1"/>
</dbReference>
<protein>
    <submittedName>
        <fullName evidence="5">Putative 8-amino-7-oxononanoate synthase</fullName>
    </submittedName>
</protein>
<evidence type="ECO:0000259" key="4">
    <source>
        <dbReference type="Pfam" id="PF00155"/>
    </source>
</evidence>
<keyword evidence="2" id="KW-0808">Transferase</keyword>
<dbReference type="InterPro" id="IPR015421">
    <property type="entry name" value="PyrdxlP-dep_Trfase_major"/>
</dbReference>
<proteinExistence type="predicted"/>
<dbReference type="InterPro" id="IPR015422">
    <property type="entry name" value="PyrdxlP-dep_Trfase_small"/>
</dbReference>
<dbReference type="GO" id="GO:0009102">
    <property type="term" value="P:biotin biosynthetic process"/>
    <property type="evidence" value="ECO:0007669"/>
    <property type="project" value="TreeGrafter"/>
</dbReference>
<dbReference type="GO" id="GO:0008710">
    <property type="term" value="F:8-amino-7-oxononanoate synthase activity"/>
    <property type="evidence" value="ECO:0007669"/>
    <property type="project" value="TreeGrafter"/>
</dbReference>